<reference evidence="3" key="1">
    <citation type="submission" date="2023-07" db="EMBL/GenBank/DDBJ databases">
        <authorList>
            <person name="Yue Y."/>
        </authorList>
    </citation>
    <scope>NUCLEOTIDE SEQUENCE [LARGE SCALE GENOMIC DNA]</scope>
    <source>
        <strain evidence="3">D23</strain>
    </source>
</reference>
<protein>
    <recommendedName>
        <fullName evidence="4">DUF3575 domain-containing protein</fullName>
    </recommendedName>
</protein>
<feature type="signal peptide" evidence="1">
    <location>
        <begin position="1"/>
        <end position="19"/>
    </location>
</feature>
<comment type="caution">
    <text evidence="2">The sequence shown here is derived from an EMBL/GenBank/DDBJ whole genome shotgun (WGS) entry which is preliminary data.</text>
</comment>
<evidence type="ECO:0000256" key="1">
    <source>
        <dbReference type="SAM" id="SignalP"/>
    </source>
</evidence>
<keyword evidence="3" id="KW-1185">Reference proteome</keyword>
<evidence type="ECO:0000313" key="2">
    <source>
        <dbReference type="EMBL" id="MCA0131493.1"/>
    </source>
</evidence>
<feature type="chain" id="PRO_5045640176" description="DUF3575 domain-containing protein" evidence="1">
    <location>
        <begin position="20"/>
        <end position="194"/>
    </location>
</feature>
<accession>A0ABS7XNB8</accession>
<keyword evidence="1" id="KW-0732">Signal</keyword>
<proteinExistence type="predicted"/>
<evidence type="ECO:0008006" key="4">
    <source>
        <dbReference type="Google" id="ProtNLM"/>
    </source>
</evidence>
<dbReference type="Proteomes" id="UP001198901">
    <property type="component" value="Unassembled WGS sequence"/>
</dbReference>
<organism evidence="2 3">
    <name type="scientific">Winogradskyella alexanderae</name>
    <dbReference type="NCBI Taxonomy" id="2877123"/>
    <lineage>
        <taxon>Bacteria</taxon>
        <taxon>Pseudomonadati</taxon>
        <taxon>Bacteroidota</taxon>
        <taxon>Flavobacteriia</taxon>
        <taxon>Flavobacteriales</taxon>
        <taxon>Flavobacteriaceae</taxon>
        <taxon>Winogradskyella</taxon>
    </lineage>
</organism>
<gene>
    <name evidence="2" type="ORF">LBU54_02775</name>
</gene>
<evidence type="ECO:0000313" key="3">
    <source>
        <dbReference type="Proteomes" id="UP001198901"/>
    </source>
</evidence>
<dbReference type="EMBL" id="JAIUJR010000001">
    <property type="protein sequence ID" value="MCA0131493.1"/>
    <property type="molecule type" value="Genomic_DNA"/>
</dbReference>
<sequence>MKKQIIVILLGLFLFSSHAQDTNNTEPTKNNEISLNLLDLVVAGTLGINYERIFENNQSLFLSANIFDTYGYYDVGYIEDNSAFTLRAAYLVYFSKEKDHHGFFFYPQFKFRTGEITTEDYYFYDIATESEITEEFTYDIGGASAGFGIGHKWMFDNKFTLTLNGDIARNLGNFKDDYLENIELRFAVNFGYRF</sequence>
<dbReference type="RefSeq" id="WP_224525433.1">
    <property type="nucleotide sequence ID" value="NZ_JAIUJR010000001.1"/>
</dbReference>
<name>A0ABS7XNB8_9FLAO</name>